<feature type="domain" description="C2H2-type" evidence="9">
    <location>
        <begin position="353"/>
        <end position="380"/>
    </location>
</feature>
<dbReference type="GO" id="GO:0048813">
    <property type="term" value="P:dendrite morphogenesis"/>
    <property type="evidence" value="ECO:0007669"/>
    <property type="project" value="UniProtKB-ARBA"/>
</dbReference>
<dbReference type="EMBL" id="VIIS01002209">
    <property type="protein sequence ID" value="KAF0287215.1"/>
    <property type="molecule type" value="Genomic_DNA"/>
</dbReference>
<dbReference type="Gene3D" id="3.30.710.10">
    <property type="entry name" value="Potassium Channel Kv1.1, Chain A"/>
    <property type="match status" value="1"/>
</dbReference>
<dbReference type="GO" id="GO:0035167">
    <property type="term" value="P:larval lymph gland hemopoiesis"/>
    <property type="evidence" value="ECO:0007669"/>
    <property type="project" value="UniProtKB-ARBA"/>
</dbReference>
<dbReference type="InterPro" id="IPR051095">
    <property type="entry name" value="Dros_DevTransReg"/>
</dbReference>
<feature type="compositionally biased region" description="Polar residues" evidence="7">
    <location>
        <begin position="124"/>
        <end position="134"/>
    </location>
</feature>
<evidence type="ECO:0000256" key="6">
    <source>
        <dbReference type="PROSITE-ProRule" id="PRU00042"/>
    </source>
</evidence>
<gene>
    <name evidence="10" type="primary">br_21</name>
    <name evidence="10" type="ORF">FJT64_014320</name>
</gene>
<dbReference type="GO" id="GO:0045467">
    <property type="term" value="P:R7 cell development"/>
    <property type="evidence" value="ECO:0007669"/>
    <property type="project" value="UniProtKB-ARBA"/>
</dbReference>
<dbReference type="Pfam" id="PF00096">
    <property type="entry name" value="zf-C2H2"/>
    <property type="match status" value="2"/>
</dbReference>
<keyword evidence="11" id="KW-1185">Reference proteome</keyword>
<evidence type="ECO:0000259" key="9">
    <source>
        <dbReference type="PROSITE" id="PS50157"/>
    </source>
</evidence>
<organism evidence="10 11">
    <name type="scientific">Amphibalanus amphitrite</name>
    <name type="common">Striped barnacle</name>
    <name type="synonym">Balanus amphitrite</name>
    <dbReference type="NCBI Taxonomy" id="1232801"/>
    <lineage>
        <taxon>Eukaryota</taxon>
        <taxon>Metazoa</taxon>
        <taxon>Ecdysozoa</taxon>
        <taxon>Arthropoda</taxon>
        <taxon>Crustacea</taxon>
        <taxon>Multicrustacea</taxon>
        <taxon>Cirripedia</taxon>
        <taxon>Thoracica</taxon>
        <taxon>Thoracicalcarea</taxon>
        <taxon>Balanomorpha</taxon>
        <taxon>Balanoidea</taxon>
        <taxon>Balanidae</taxon>
        <taxon>Amphibalaninae</taxon>
        <taxon>Amphibalanus</taxon>
    </lineage>
</organism>
<feature type="domain" description="C2H2-type" evidence="9">
    <location>
        <begin position="399"/>
        <end position="426"/>
    </location>
</feature>
<keyword evidence="2" id="KW-0221">Differentiation</keyword>
<protein>
    <submittedName>
        <fullName evidence="10">Broad-complex core protein isoform 6</fullName>
    </submittedName>
</protein>
<dbReference type="SMART" id="SM00225">
    <property type="entry name" value="BTB"/>
    <property type="match status" value="1"/>
</dbReference>
<feature type="region of interest" description="Disordered" evidence="7">
    <location>
        <begin position="457"/>
        <end position="486"/>
    </location>
</feature>
<feature type="compositionally biased region" description="Polar residues" evidence="7">
    <location>
        <begin position="180"/>
        <end position="192"/>
    </location>
</feature>
<evidence type="ECO:0000256" key="3">
    <source>
        <dbReference type="ARBA" id="ARBA00022902"/>
    </source>
</evidence>
<evidence type="ECO:0000256" key="4">
    <source>
        <dbReference type="ARBA" id="ARBA00023242"/>
    </source>
</evidence>
<dbReference type="InterPro" id="IPR011333">
    <property type="entry name" value="SKP1/BTB/POZ_sf"/>
</dbReference>
<proteinExistence type="predicted"/>
<comment type="function">
    <text evidence="5">Putative transcription factor required for axon growth and guidance in the central and peripheral nervous systems. Repels CNS axons away from the midline by promoting the expression of the midline repellent sli and its receptor robo.</text>
</comment>
<dbReference type="PROSITE" id="PS00028">
    <property type="entry name" value="ZINC_FINGER_C2H2_1"/>
    <property type="match status" value="6"/>
</dbReference>
<dbReference type="PROSITE" id="PS50097">
    <property type="entry name" value="BTB"/>
    <property type="match status" value="1"/>
</dbReference>
<reference evidence="10 11" key="1">
    <citation type="submission" date="2019-07" db="EMBL/GenBank/DDBJ databases">
        <title>Draft genome assembly of a fouling barnacle, Amphibalanus amphitrite (Darwin, 1854): The first reference genome for Thecostraca.</title>
        <authorList>
            <person name="Kim W."/>
        </authorList>
    </citation>
    <scope>NUCLEOTIDE SEQUENCE [LARGE SCALE GENOMIC DNA]</scope>
    <source>
        <strain evidence="10">SNU_AA5</strain>
        <tissue evidence="10">Soma without cirri and trophi</tissue>
    </source>
</reference>
<dbReference type="PANTHER" id="PTHR23110:SF111">
    <property type="entry name" value="LONGITUDINALS LACKING PROTEIN, ISOFORMS F_I_K_T"/>
    <property type="match status" value="1"/>
</dbReference>
<feature type="compositionally biased region" description="Low complexity" evidence="7">
    <location>
        <begin position="142"/>
        <end position="167"/>
    </location>
</feature>
<dbReference type="SUPFAM" id="SSF57667">
    <property type="entry name" value="beta-beta-alpha zinc fingers"/>
    <property type="match status" value="3"/>
</dbReference>
<dbReference type="InterPro" id="IPR000210">
    <property type="entry name" value="BTB/POZ_dom"/>
</dbReference>
<evidence type="ECO:0000256" key="2">
    <source>
        <dbReference type="ARBA" id="ARBA00022782"/>
    </source>
</evidence>
<feature type="region of interest" description="Disordered" evidence="7">
    <location>
        <begin position="118"/>
        <end position="225"/>
    </location>
</feature>
<feature type="domain" description="BTB" evidence="8">
    <location>
        <begin position="32"/>
        <end position="97"/>
    </location>
</feature>
<dbReference type="GO" id="GO:0016199">
    <property type="term" value="P:axon midline choice point recognition"/>
    <property type="evidence" value="ECO:0007669"/>
    <property type="project" value="UniProtKB-ARBA"/>
</dbReference>
<dbReference type="AlphaFoldDB" id="A0A6A4UX67"/>
<sequence length="486" mass="52821">MDANQKFCLKWNNFQTSVTSVFDNLRQDGELVDITLCCEGRKIKAHRMMLSACSPYFRDLLKENPCQHPVFFLKDASFVDLVAVVEFVYKGEVNVTQGQLASFLKTAEMLQVRGLAGDDYVQPGTPSSQVPTQQKQHKPPRSSASASGSAAQSPSSVRGPAAAAAAAEQPSVKRRRVSADGSSDSGPLSADSQPAEFGVKLEQPDGEEPDAGFGPPAPSGGGYDMAGYEAADVAGFLSSVADQGGAGDVIQHSSAGPSDEGAQQGGGGGDDRRWSCPVCGRRYLHSISLSQHMSVHRGDTTCPICARVFSRVAKLNDHLERVHVAEHVCHLCDKRYTNRWCYRMHMDMHAGNTRCPHCAMVFRRRSHLNVHLRVDHGTEPAPDRRRPAAAAGAALTGSWRCAQCNRVYKHLFSYQSHLKVHRGATTCRLCGRVYARVSLLNAHMETSHGIQRRRYHVQQPPAAGAWPAAPGRPDKVDTAGLTESRP</sequence>
<dbReference type="GO" id="GO:0006357">
    <property type="term" value="P:regulation of transcription by RNA polymerase II"/>
    <property type="evidence" value="ECO:0007669"/>
    <property type="project" value="TreeGrafter"/>
</dbReference>
<keyword evidence="6" id="KW-0479">Metal-binding</keyword>
<dbReference type="CDD" id="cd18315">
    <property type="entry name" value="BTB_POZ_BAB-like"/>
    <property type="match status" value="1"/>
</dbReference>
<dbReference type="GO" id="GO:0005634">
    <property type="term" value="C:nucleus"/>
    <property type="evidence" value="ECO:0007669"/>
    <property type="project" value="UniProtKB-ARBA"/>
</dbReference>
<feature type="domain" description="C2H2-type" evidence="9">
    <location>
        <begin position="300"/>
        <end position="328"/>
    </location>
</feature>
<dbReference type="Pfam" id="PF00651">
    <property type="entry name" value="BTB"/>
    <property type="match status" value="1"/>
</dbReference>
<evidence type="ECO:0000256" key="5">
    <source>
        <dbReference type="ARBA" id="ARBA00037382"/>
    </source>
</evidence>
<feature type="domain" description="C2H2-type" evidence="9">
    <location>
        <begin position="425"/>
        <end position="453"/>
    </location>
</feature>
<dbReference type="OrthoDB" id="10261408at2759"/>
<dbReference type="GO" id="GO:0008406">
    <property type="term" value="P:gonad development"/>
    <property type="evidence" value="ECO:0007669"/>
    <property type="project" value="UniProtKB-ARBA"/>
</dbReference>
<evidence type="ECO:0000256" key="7">
    <source>
        <dbReference type="SAM" id="MobiDB-lite"/>
    </source>
</evidence>
<feature type="domain" description="C2H2-type" evidence="9">
    <location>
        <begin position="327"/>
        <end position="354"/>
    </location>
</feature>
<comment type="caution">
    <text evidence="10">The sequence shown here is derived from an EMBL/GenBank/DDBJ whole genome shotgun (WGS) entry which is preliminary data.</text>
</comment>
<dbReference type="GO" id="GO:0007464">
    <property type="term" value="P:R3/R4 cell fate commitment"/>
    <property type="evidence" value="ECO:0007669"/>
    <property type="project" value="UniProtKB-ARBA"/>
</dbReference>
<dbReference type="GO" id="GO:0008270">
    <property type="term" value="F:zinc ion binding"/>
    <property type="evidence" value="ECO:0007669"/>
    <property type="project" value="UniProtKB-KW"/>
</dbReference>
<accession>A0A6A4UX67</accession>
<keyword evidence="4" id="KW-0539">Nucleus</keyword>
<name>A0A6A4UX67_AMPAM</name>
<evidence type="ECO:0000259" key="8">
    <source>
        <dbReference type="PROSITE" id="PS50097"/>
    </source>
</evidence>
<dbReference type="Proteomes" id="UP000440578">
    <property type="component" value="Unassembled WGS sequence"/>
</dbReference>
<keyword evidence="6" id="KW-0862">Zinc</keyword>
<keyword evidence="6" id="KW-0863">Zinc-finger</keyword>
<dbReference type="GO" id="GO:0045476">
    <property type="term" value="P:nurse cell apoptotic process"/>
    <property type="evidence" value="ECO:0007669"/>
    <property type="project" value="UniProtKB-ARBA"/>
</dbReference>
<feature type="region of interest" description="Disordered" evidence="7">
    <location>
        <begin position="247"/>
        <end position="271"/>
    </location>
</feature>
<dbReference type="InterPro" id="IPR013087">
    <property type="entry name" value="Znf_C2H2_type"/>
</dbReference>
<dbReference type="EMBL" id="VIIS01002209">
    <property type="protein sequence ID" value="KAF0287216.1"/>
    <property type="molecule type" value="Genomic_DNA"/>
</dbReference>
<feature type="compositionally biased region" description="Low complexity" evidence="7">
    <location>
        <begin position="460"/>
        <end position="471"/>
    </location>
</feature>
<dbReference type="SUPFAM" id="SSF54695">
    <property type="entry name" value="POZ domain"/>
    <property type="match status" value="1"/>
</dbReference>
<evidence type="ECO:0000313" key="11">
    <source>
        <dbReference type="Proteomes" id="UP000440578"/>
    </source>
</evidence>
<evidence type="ECO:0000256" key="1">
    <source>
        <dbReference type="ARBA" id="ARBA00022473"/>
    </source>
</evidence>
<dbReference type="SMART" id="SM00355">
    <property type="entry name" value="ZnF_C2H2"/>
    <property type="match status" value="6"/>
</dbReference>
<dbReference type="Gene3D" id="3.30.160.60">
    <property type="entry name" value="Classic Zinc Finger"/>
    <property type="match status" value="3"/>
</dbReference>
<dbReference type="InterPro" id="IPR036236">
    <property type="entry name" value="Znf_C2H2_sf"/>
</dbReference>
<dbReference type="PANTHER" id="PTHR23110">
    <property type="entry name" value="BTB DOMAIN TRANSCRIPTION FACTOR"/>
    <property type="match status" value="1"/>
</dbReference>
<evidence type="ECO:0000313" key="10">
    <source>
        <dbReference type="EMBL" id="KAF0287216.1"/>
    </source>
</evidence>
<keyword evidence="1" id="KW-0217">Developmental protein</keyword>
<keyword evidence="3" id="KW-0524">Neurogenesis</keyword>
<dbReference type="GO" id="GO:0007526">
    <property type="term" value="P:larval somatic muscle development"/>
    <property type="evidence" value="ECO:0007669"/>
    <property type="project" value="UniProtKB-ARBA"/>
</dbReference>
<dbReference type="PROSITE" id="PS50157">
    <property type="entry name" value="ZINC_FINGER_C2H2_2"/>
    <property type="match status" value="6"/>
</dbReference>
<feature type="domain" description="C2H2-type" evidence="9">
    <location>
        <begin position="274"/>
        <end position="301"/>
    </location>
</feature>